<evidence type="ECO:0000313" key="2">
    <source>
        <dbReference type="Proteomes" id="UP000245391"/>
    </source>
</evidence>
<proteinExistence type="predicted"/>
<dbReference type="OrthoDB" id="9841387at2"/>
<reference evidence="2" key="1">
    <citation type="submission" date="2018-05" db="EMBL/GenBank/DDBJ databases">
        <title>Pedobacter paludis sp. nov., isolated from wetland soil.</title>
        <authorList>
            <person name="Zhang Y."/>
        </authorList>
    </citation>
    <scope>NUCLEOTIDE SEQUENCE [LARGE SCALE GENOMIC DNA]</scope>
    <source>
        <strain evidence="2">R-8</strain>
    </source>
</reference>
<keyword evidence="2" id="KW-1185">Reference proteome</keyword>
<sequence>MEKLEKIQMLSSFLAKVKHLRGYGDMNSYNLVKEFKTLGNLSENPLPSDQVDEIINDLSSPRTWNNGKNNFIQNIETFIDDIKGK</sequence>
<accession>A0A317F2X4</accession>
<dbReference type="RefSeq" id="WP_109928066.1">
    <property type="nucleotide sequence ID" value="NZ_QGNY01000001.1"/>
</dbReference>
<evidence type="ECO:0000313" key="1">
    <source>
        <dbReference type="EMBL" id="PWS33481.1"/>
    </source>
</evidence>
<dbReference type="Proteomes" id="UP000245391">
    <property type="component" value="Unassembled WGS sequence"/>
</dbReference>
<name>A0A317F2X4_9SPHI</name>
<comment type="caution">
    <text evidence="1">The sequence shown here is derived from an EMBL/GenBank/DDBJ whole genome shotgun (WGS) entry which is preliminary data.</text>
</comment>
<protein>
    <submittedName>
        <fullName evidence="1">Uncharacterized protein</fullName>
    </submittedName>
</protein>
<dbReference type="AlphaFoldDB" id="A0A317F2X4"/>
<dbReference type="EMBL" id="QGNY01000001">
    <property type="protein sequence ID" value="PWS33481.1"/>
    <property type="molecule type" value="Genomic_DNA"/>
</dbReference>
<organism evidence="1 2">
    <name type="scientific">Pedobacter paludis</name>
    <dbReference type="NCBI Taxonomy" id="2203212"/>
    <lineage>
        <taxon>Bacteria</taxon>
        <taxon>Pseudomonadati</taxon>
        <taxon>Bacteroidota</taxon>
        <taxon>Sphingobacteriia</taxon>
        <taxon>Sphingobacteriales</taxon>
        <taxon>Sphingobacteriaceae</taxon>
        <taxon>Pedobacter</taxon>
    </lineage>
</organism>
<gene>
    <name evidence="1" type="ORF">DF947_02330</name>
</gene>